<evidence type="ECO:0000256" key="1">
    <source>
        <dbReference type="SAM" id="Coils"/>
    </source>
</evidence>
<keyword evidence="3" id="KW-1185">Reference proteome</keyword>
<gene>
    <name evidence="2" type="ORF">HanXRQr2_Chr03g0107851</name>
</gene>
<organism evidence="2 3">
    <name type="scientific">Helianthus annuus</name>
    <name type="common">Common sunflower</name>
    <dbReference type="NCBI Taxonomy" id="4232"/>
    <lineage>
        <taxon>Eukaryota</taxon>
        <taxon>Viridiplantae</taxon>
        <taxon>Streptophyta</taxon>
        <taxon>Embryophyta</taxon>
        <taxon>Tracheophyta</taxon>
        <taxon>Spermatophyta</taxon>
        <taxon>Magnoliopsida</taxon>
        <taxon>eudicotyledons</taxon>
        <taxon>Gunneridae</taxon>
        <taxon>Pentapetalae</taxon>
        <taxon>asterids</taxon>
        <taxon>campanulids</taxon>
        <taxon>Asterales</taxon>
        <taxon>Asteraceae</taxon>
        <taxon>Asteroideae</taxon>
        <taxon>Heliantheae alliance</taxon>
        <taxon>Heliantheae</taxon>
        <taxon>Helianthus</taxon>
    </lineage>
</organism>
<comment type="caution">
    <text evidence="2">The sequence shown here is derived from an EMBL/GenBank/DDBJ whole genome shotgun (WGS) entry which is preliminary data.</text>
</comment>
<dbReference type="Proteomes" id="UP000215914">
    <property type="component" value="Unassembled WGS sequence"/>
</dbReference>
<dbReference type="Gramene" id="mRNA:HanXRQr2_Chr03g0107851">
    <property type="protein sequence ID" value="mRNA:HanXRQr2_Chr03g0107851"/>
    <property type="gene ID" value="HanXRQr2_Chr03g0107851"/>
</dbReference>
<accession>A0A9K3NWM0</accession>
<evidence type="ECO:0000313" key="2">
    <source>
        <dbReference type="EMBL" id="KAF5814178.1"/>
    </source>
</evidence>
<name>A0A9K3NWM0_HELAN</name>
<dbReference type="AlphaFoldDB" id="A0A9K3NWM0"/>
<feature type="coiled-coil region" evidence="1">
    <location>
        <begin position="132"/>
        <end position="180"/>
    </location>
</feature>
<reference evidence="2" key="2">
    <citation type="submission" date="2020-06" db="EMBL/GenBank/DDBJ databases">
        <title>Helianthus annuus Genome sequencing and assembly Release 2.</title>
        <authorList>
            <person name="Gouzy J."/>
            <person name="Langlade N."/>
            <person name="Munos S."/>
        </authorList>
    </citation>
    <scope>NUCLEOTIDE SEQUENCE</scope>
    <source>
        <tissue evidence="2">Leaves</tissue>
    </source>
</reference>
<feature type="coiled-coil region" evidence="1">
    <location>
        <begin position="47"/>
        <end position="106"/>
    </location>
</feature>
<keyword evidence="1" id="KW-0175">Coiled coil</keyword>
<sequence length="231" mass="26342">MYQEHASWEKYRERLSVEAKAFEQLKSSFQGEKAAFDKEKKSKEWGVQGLRNKLQASEDLLAKERREWHVACDNENKKMFAARTKITNLEAEVASLKKSEAAFKEKYKEANSQGERVEVELNTQVLSKDRDLAGKDAEIADLKRRLFEAQEKNESLEIDLAAEKVKADTAEEARKAAEEARKISISALNVAKTNYAEAQSIVDSLISDSEWMQNHGIAYVSTYCLLSCFEF</sequence>
<proteinExistence type="predicted"/>
<protein>
    <submittedName>
        <fullName evidence="2">Uncharacterized protein</fullName>
    </submittedName>
</protein>
<reference evidence="2" key="1">
    <citation type="journal article" date="2017" name="Nature">
        <title>The sunflower genome provides insights into oil metabolism, flowering and Asterid evolution.</title>
        <authorList>
            <person name="Badouin H."/>
            <person name="Gouzy J."/>
            <person name="Grassa C.J."/>
            <person name="Murat F."/>
            <person name="Staton S.E."/>
            <person name="Cottret L."/>
            <person name="Lelandais-Briere C."/>
            <person name="Owens G.L."/>
            <person name="Carrere S."/>
            <person name="Mayjonade B."/>
            <person name="Legrand L."/>
            <person name="Gill N."/>
            <person name="Kane N.C."/>
            <person name="Bowers J.E."/>
            <person name="Hubner S."/>
            <person name="Bellec A."/>
            <person name="Berard A."/>
            <person name="Berges H."/>
            <person name="Blanchet N."/>
            <person name="Boniface M.C."/>
            <person name="Brunel D."/>
            <person name="Catrice O."/>
            <person name="Chaidir N."/>
            <person name="Claudel C."/>
            <person name="Donnadieu C."/>
            <person name="Faraut T."/>
            <person name="Fievet G."/>
            <person name="Helmstetter N."/>
            <person name="King M."/>
            <person name="Knapp S.J."/>
            <person name="Lai Z."/>
            <person name="Le Paslier M.C."/>
            <person name="Lippi Y."/>
            <person name="Lorenzon L."/>
            <person name="Mandel J.R."/>
            <person name="Marage G."/>
            <person name="Marchand G."/>
            <person name="Marquand E."/>
            <person name="Bret-Mestries E."/>
            <person name="Morien E."/>
            <person name="Nambeesan S."/>
            <person name="Nguyen T."/>
            <person name="Pegot-Espagnet P."/>
            <person name="Pouilly N."/>
            <person name="Raftis F."/>
            <person name="Sallet E."/>
            <person name="Schiex T."/>
            <person name="Thomas J."/>
            <person name="Vandecasteele C."/>
            <person name="Vares D."/>
            <person name="Vear F."/>
            <person name="Vautrin S."/>
            <person name="Crespi M."/>
            <person name="Mangin B."/>
            <person name="Burke J.M."/>
            <person name="Salse J."/>
            <person name="Munos S."/>
            <person name="Vincourt P."/>
            <person name="Rieseberg L.H."/>
            <person name="Langlade N.B."/>
        </authorList>
    </citation>
    <scope>NUCLEOTIDE SEQUENCE</scope>
    <source>
        <tissue evidence="2">Leaves</tissue>
    </source>
</reference>
<evidence type="ECO:0000313" key="3">
    <source>
        <dbReference type="Proteomes" id="UP000215914"/>
    </source>
</evidence>
<dbReference type="EMBL" id="MNCJ02000318">
    <property type="protein sequence ID" value="KAF5814178.1"/>
    <property type="molecule type" value="Genomic_DNA"/>
</dbReference>